<keyword evidence="2" id="KW-0732">Signal</keyword>
<feature type="signal peptide" evidence="2">
    <location>
        <begin position="1"/>
        <end position="20"/>
    </location>
</feature>
<evidence type="ECO:0000313" key="4">
    <source>
        <dbReference type="Proteomes" id="UP000266693"/>
    </source>
</evidence>
<feature type="chain" id="PRO_5017353044" evidence="2">
    <location>
        <begin position="21"/>
        <end position="112"/>
    </location>
</feature>
<dbReference type="OrthoDB" id="7572437at2"/>
<dbReference type="AlphaFoldDB" id="A0A396RN27"/>
<name>A0A396RN27_9SPHN</name>
<keyword evidence="4" id="KW-1185">Reference proteome</keyword>
<evidence type="ECO:0000256" key="1">
    <source>
        <dbReference type="SAM" id="MobiDB-lite"/>
    </source>
</evidence>
<dbReference type="Proteomes" id="UP000266693">
    <property type="component" value="Unassembled WGS sequence"/>
</dbReference>
<reference evidence="3 4" key="1">
    <citation type="submission" date="2018-08" db="EMBL/GenBank/DDBJ databases">
        <title>The multiple taxonomic identification of Sphingomonas gilva.</title>
        <authorList>
            <person name="Zhu D."/>
            <person name="Zheng S."/>
        </authorList>
    </citation>
    <scope>NUCLEOTIDE SEQUENCE [LARGE SCALE GENOMIC DNA]</scope>
    <source>
        <strain evidence="3 4">ZDH117</strain>
    </source>
</reference>
<gene>
    <name evidence="3" type="ORF">D1610_04935</name>
</gene>
<sequence length="112" mass="12104">MRTVAISILAAAMLNSPASAQISGGGSPSSLPAGSSLGRQLGQINDGIGDGRRHAQLSRDEAKALRREEAMIRTLEERYARDGLSDSEKAELRTRLEVLRNEVNMKRAGRTE</sequence>
<dbReference type="RefSeq" id="WP_118863059.1">
    <property type="nucleotide sequence ID" value="NZ_QWLV01000002.1"/>
</dbReference>
<proteinExistence type="predicted"/>
<protein>
    <submittedName>
        <fullName evidence="3">Uncharacterized protein</fullName>
    </submittedName>
</protein>
<comment type="caution">
    <text evidence="3">The sequence shown here is derived from an EMBL/GenBank/DDBJ whole genome shotgun (WGS) entry which is preliminary data.</text>
</comment>
<feature type="region of interest" description="Disordered" evidence="1">
    <location>
        <begin position="18"/>
        <end position="62"/>
    </location>
</feature>
<feature type="compositionally biased region" description="Low complexity" evidence="1">
    <location>
        <begin position="28"/>
        <end position="38"/>
    </location>
</feature>
<accession>A0A396RN27</accession>
<dbReference type="EMBL" id="QWLV01000002">
    <property type="protein sequence ID" value="RHW17867.1"/>
    <property type="molecule type" value="Genomic_DNA"/>
</dbReference>
<feature type="compositionally biased region" description="Basic and acidic residues" evidence="1">
    <location>
        <begin position="49"/>
        <end position="62"/>
    </location>
</feature>
<evidence type="ECO:0000256" key="2">
    <source>
        <dbReference type="SAM" id="SignalP"/>
    </source>
</evidence>
<evidence type="ECO:0000313" key="3">
    <source>
        <dbReference type="EMBL" id="RHW17867.1"/>
    </source>
</evidence>
<organism evidence="3 4">
    <name type="scientific">Sphingomonas gilva</name>
    <dbReference type="NCBI Taxonomy" id="2305907"/>
    <lineage>
        <taxon>Bacteria</taxon>
        <taxon>Pseudomonadati</taxon>
        <taxon>Pseudomonadota</taxon>
        <taxon>Alphaproteobacteria</taxon>
        <taxon>Sphingomonadales</taxon>
        <taxon>Sphingomonadaceae</taxon>
        <taxon>Sphingomonas</taxon>
    </lineage>
</organism>